<reference evidence="1 2" key="1">
    <citation type="submission" date="2019-02" db="EMBL/GenBank/DDBJ databases">
        <title>Genome sequencing of Clostridium botulinum clinical isolates.</title>
        <authorList>
            <person name="Brunt J."/>
            <person name="Van Vliet A.H.M."/>
            <person name="Stringer S.C."/>
            <person name="Grant K.A."/>
            <person name="Carter A.C."/>
            <person name="Peck M.W."/>
        </authorList>
    </citation>
    <scope>NUCLEOTIDE SEQUENCE [LARGE SCALE GENOMIC DNA]</scope>
    <source>
        <strain evidence="1 2">H113700579</strain>
    </source>
</reference>
<proteinExistence type="predicted"/>
<evidence type="ECO:0000313" key="2">
    <source>
        <dbReference type="Proteomes" id="UP000472355"/>
    </source>
</evidence>
<organism evidence="1 2">
    <name type="scientific">Clostridium botulinum</name>
    <dbReference type="NCBI Taxonomy" id="1491"/>
    <lineage>
        <taxon>Bacteria</taxon>
        <taxon>Bacillati</taxon>
        <taxon>Bacillota</taxon>
        <taxon>Clostridia</taxon>
        <taxon>Eubacteriales</taxon>
        <taxon>Clostridiaceae</taxon>
        <taxon>Clostridium</taxon>
    </lineage>
</organism>
<dbReference type="EMBL" id="SGKU01000065">
    <property type="protein sequence ID" value="NFA44214.1"/>
    <property type="molecule type" value="Genomic_DNA"/>
</dbReference>
<evidence type="ECO:0000313" key="1">
    <source>
        <dbReference type="EMBL" id="NFA44214.1"/>
    </source>
</evidence>
<accession>A0A6M0SUY2</accession>
<dbReference type="AlphaFoldDB" id="A0A6M0SUY2"/>
<comment type="caution">
    <text evidence="1">The sequence shown here is derived from an EMBL/GenBank/DDBJ whole genome shotgun (WGS) entry which is preliminary data.</text>
</comment>
<gene>
    <name evidence="1" type="ORF">EXM65_17000</name>
</gene>
<sequence length="137" mass="16067">MISNKDIEQQVFDILDECDELEFENKGEDAINKIIEVWNLINYPKMKEPMGYLLLERFFDLCIKCKKFELANKWISMIFISALDRVDDGDREFIAGRLAYEQGDLGIAKELFTIANIKSEGELFKGKEKKLYRDLIK</sequence>
<protein>
    <submittedName>
        <fullName evidence="1">Uncharacterized protein</fullName>
    </submittedName>
</protein>
<dbReference type="Proteomes" id="UP000472355">
    <property type="component" value="Unassembled WGS sequence"/>
</dbReference>
<name>A0A6M0SUY2_CLOBO</name>